<dbReference type="EMBL" id="JAPFFJ010000015">
    <property type="protein sequence ID" value="KAJ6408895.1"/>
    <property type="molecule type" value="Genomic_DNA"/>
</dbReference>
<organism evidence="1 2">
    <name type="scientific">Salix udensis</name>
    <dbReference type="NCBI Taxonomy" id="889485"/>
    <lineage>
        <taxon>Eukaryota</taxon>
        <taxon>Viridiplantae</taxon>
        <taxon>Streptophyta</taxon>
        <taxon>Embryophyta</taxon>
        <taxon>Tracheophyta</taxon>
        <taxon>Spermatophyta</taxon>
        <taxon>Magnoliopsida</taxon>
        <taxon>eudicotyledons</taxon>
        <taxon>Gunneridae</taxon>
        <taxon>Pentapetalae</taxon>
        <taxon>rosids</taxon>
        <taxon>fabids</taxon>
        <taxon>Malpighiales</taxon>
        <taxon>Salicaceae</taxon>
        <taxon>Saliceae</taxon>
        <taxon>Salix</taxon>
    </lineage>
</organism>
<accession>A0AAD6NXP5</accession>
<proteinExistence type="predicted"/>
<feature type="non-terminal residue" evidence="1">
    <location>
        <position position="78"/>
    </location>
</feature>
<gene>
    <name evidence="1" type="ORF">OIU84_008570</name>
</gene>
<dbReference type="AlphaFoldDB" id="A0AAD6NXP5"/>
<evidence type="ECO:0000313" key="1">
    <source>
        <dbReference type="EMBL" id="KAJ6408895.1"/>
    </source>
</evidence>
<comment type="caution">
    <text evidence="1">The sequence shown here is derived from an EMBL/GenBank/DDBJ whole genome shotgun (WGS) entry which is preliminary data.</text>
</comment>
<protein>
    <submittedName>
        <fullName evidence="1">Uncharacterized protein</fullName>
    </submittedName>
</protein>
<sequence length="78" mass="9311">MIKHTKAMHEQYRTYHQDTRNDVNLSALILNDTSLNLHPDLQQIPFHHDPFHVHGPFQIRGHCHRHRVAVPMHHPYLL</sequence>
<evidence type="ECO:0000313" key="2">
    <source>
        <dbReference type="Proteomes" id="UP001162972"/>
    </source>
</evidence>
<reference evidence="1 2" key="1">
    <citation type="journal article" date="2023" name="Int. J. Mol. Sci.">
        <title>De Novo Assembly and Annotation of 11 Diverse Shrub Willow (Salix) Genomes Reveals Novel Gene Organization in Sex-Linked Regions.</title>
        <authorList>
            <person name="Hyden B."/>
            <person name="Feng K."/>
            <person name="Yates T.B."/>
            <person name="Jawdy S."/>
            <person name="Cereghino C."/>
            <person name="Smart L.B."/>
            <person name="Muchero W."/>
        </authorList>
    </citation>
    <scope>NUCLEOTIDE SEQUENCE [LARGE SCALE GENOMIC DNA]</scope>
    <source>
        <tissue evidence="1">Shoot tip</tissue>
    </source>
</reference>
<name>A0AAD6NXP5_9ROSI</name>
<keyword evidence="2" id="KW-1185">Reference proteome</keyword>
<dbReference type="Proteomes" id="UP001162972">
    <property type="component" value="Chromosome 9"/>
</dbReference>